<dbReference type="InterPro" id="IPR017946">
    <property type="entry name" value="PLC-like_Pdiesterase_TIM-brl"/>
</dbReference>
<comment type="caution">
    <text evidence="2">The sequence shown here is derived from an EMBL/GenBank/DDBJ whole genome shotgun (WGS) entry which is preliminary data.</text>
</comment>
<sequence length="296" mass="32110">MKRAVFPPVSCEQPPFCVLGTDTRQTGPVRAADFPYFDAPTPVGLAHRGGAKLEANLGLENTMAAFRQAVAMGYRYLETDVHGTADGHLLAFHDLRLDRVTDGTGRIAELTLADVQRARINGSEPVPLLSDLLEEFPDVRLNIDVKAPGAIEPLARVLREHDAVDRVCVASFSTKRLRAVRRLVGPRLATSAGPSEVGLLRLTPQRLVGMLRSPAVAVQVPTGAVVGGRRVDLVTESFVQRAHDLGKHVHVWTIDDAAEMNRLFDLGVDGIVSDRIDTLAEVLAARGRPLVPHTPR</sequence>
<keyword evidence="3" id="KW-1185">Reference proteome</keyword>
<evidence type="ECO:0000313" key="2">
    <source>
        <dbReference type="EMBL" id="NNM46115.1"/>
    </source>
</evidence>
<dbReference type="AlphaFoldDB" id="A0A849HDU5"/>
<gene>
    <name evidence="2" type="ORF">HJG52_08850</name>
</gene>
<protein>
    <submittedName>
        <fullName evidence="2">Glycerophosphodiester phosphodiesterase</fullName>
    </submittedName>
</protein>
<feature type="domain" description="GP-PDE" evidence="1">
    <location>
        <begin position="42"/>
        <end position="283"/>
    </location>
</feature>
<dbReference type="CDD" id="cd08561">
    <property type="entry name" value="GDPD_cytoplasmic_ScUgpQ2_like"/>
    <property type="match status" value="1"/>
</dbReference>
<dbReference type="GO" id="GO:0006629">
    <property type="term" value="P:lipid metabolic process"/>
    <property type="evidence" value="ECO:0007669"/>
    <property type="project" value="InterPro"/>
</dbReference>
<dbReference type="Gene3D" id="3.20.20.190">
    <property type="entry name" value="Phosphatidylinositol (PI) phosphodiesterase"/>
    <property type="match status" value="1"/>
</dbReference>
<proteinExistence type="predicted"/>
<name>A0A849HDU5_9MICO</name>
<dbReference type="EMBL" id="JABEPQ010000002">
    <property type="protein sequence ID" value="NNM46115.1"/>
    <property type="molecule type" value="Genomic_DNA"/>
</dbReference>
<dbReference type="PANTHER" id="PTHR43805">
    <property type="entry name" value="GLYCEROPHOSPHORYL DIESTER PHOSPHODIESTERASE"/>
    <property type="match status" value="1"/>
</dbReference>
<dbReference type="GO" id="GO:0008081">
    <property type="term" value="F:phosphoric diester hydrolase activity"/>
    <property type="evidence" value="ECO:0007669"/>
    <property type="project" value="InterPro"/>
</dbReference>
<dbReference type="SUPFAM" id="SSF51695">
    <property type="entry name" value="PLC-like phosphodiesterases"/>
    <property type="match status" value="1"/>
</dbReference>
<organism evidence="2 3">
    <name type="scientific">Knoellia koreensis</name>
    <dbReference type="NCBI Taxonomy" id="2730921"/>
    <lineage>
        <taxon>Bacteria</taxon>
        <taxon>Bacillati</taxon>
        <taxon>Actinomycetota</taxon>
        <taxon>Actinomycetes</taxon>
        <taxon>Micrococcales</taxon>
        <taxon>Intrasporangiaceae</taxon>
        <taxon>Knoellia</taxon>
    </lineage>
</organism>
<dbReference type="InterPro" id="IPR030395">
    <property type="entry name" value="GP_PDE_dom"/>
</dbReference>
<dbReference type="Proteomes" id="UP000588586">
    <property type="component" value="Unassembled WGS sequence"/>
</dbReference>
<accession>A0A849HDU5</accession>
<reference evidence="2 3" key="1">
    <citation type="submission" date="2020-04" db="EMBL/GenBank/DDBJ databases">
        <title>Knoellia sp. isolate from air conditioner.</title>
        <authorList>
            <person name="Chea S."/>
            <person name="Kim D.-U."/>
        </authorList>
    </citation>
    <scope>NUCLEOTIDE SEQUENCE [LARGE SCALE GENOMIC DNA]</scope>
    <source>
        <strain evidence="2 3">DB2414S</strain>
    </source>
</reference>
<evidence type="ECO:0000313" key="3">
    <source>
        <dbReference type="Proteomes" id="UP000588586"/>
    </source>
</evidence>
<dbReference type="Pfam" id="PF03009">
    <property type="entry name" value="GDPD"/>
    <property type="match status" value="1"/>
</dbReference>
<dbReference type="PROSITE" id="PS51704">
    <property type="entry name" value="GP_PDE"/>
    <property type="match status" value="1"/>
</dbReference>
<dbReference type="PANTHER" id="PTHR43805:SF1">
    <property type="entry name" value="GP-PDE DOMAIN-CONTAINING PROTEIN"/>
    <property type="match status" value="1"/>
</dbReference>
<evidence type="ECO:0000259" key="1">
    <source>
        <dbReference type="PROSITE" id="PS51704"/>
    </source>
</evidence>